<feature type="region of interest" description="Disordered" evidence="1">
    <location>
        <begin position="439"/>
        <end position="479"/>
    </location>
</feature>
<sequence length="629" mass="69452">MLSLVPPKLLNQSRAIKQPKSRSSGYHEPTSLTTDIVHAPCPIAPGSPTRCGHEPDIIPRVSCRPGLAKRSSKAAHDSGLLTWDDKCFSMISSRVSPSSSPQYHTDCLSSLNADAREYYMPSEASKVKHSTSDRSPTNLLQRFGPIPLGKPSELEEDTCTASTPPCSLKQTPWSWPPSRKCPLNLVDHEPADFTIDSVLANLETTRLLRNHGEDLVELSGNTETDSDIFEFSESSSCDIPESLPLSDHRGFQTRSFFGDMPNDSTVKPRERSHFKLGSGYDGQSSPISNTPAPSAFRSAARPVSVMTHRDSIRDANGVTGWETSWIGYKPRRPLNVSEVTAPDPTVYKHAIDLFSMTGFESDESGEDDFTTGSTTGDYHAGLRHQSCPELHRMTEMIEDEDKPKVITKETDRHHHAVHEMNIQRLHCLKTKFYRSSSNYSVRSEFPDPPPGTERRLVSRDSADIYPSSGEESPLSSAPIRDIATGSAAYQANYLSTGRSTVLSNELEFSGLPLSTPARVSRIDSLRQSCVHPPDMPIILSSHRSPTTHRARKRYATPSCLSEVTMLHSSAKYKTPPYLYSSVLGDMCDEPVFEDQAEGLIASLHLRPLGVSCWSGIASHEPQYCSTYAK</sequence>
<dbReference type="RefSeq" id="XP_045956228.1">
    <property type="nucleotide sequence ID" value="XM_046096311.1"/>
</dbReference>
<evidence type="ECO:0000313" key="3">
    <source>
        <dbReference type="Proteomes" id="UP000758603"/>
    </source>
</evidence>
<feature type="region of interest" description="Disordered" evidence="1">
    <location>
        <begin position="362"/>
        <end position="381"/>
    </location>
</feature>
<dbReference type="AlphaFoldDB" id="A0A9P8UGZ8"/>
<evidence type="ECO:0000313" key="2">
    <source>
        <dbReference type="EMBL" id="KAH6651950.1"/>
    </source>
</evidence>
<feature type="compositionally biased region" description="Basic and acidic residues" evidence="1">
    <location>
        <begin position="452"/>
        <end position="462"/>
    </location>
</feature>
<dbReference type="GeneID" id="70125204"/>
<dbReference type="OrthoDB" id="4758749at2759"/>
<feature type="region of interest" description="Disordered" evidence="1">
    <location>
        <begin position="1"/>
        <end position="31"/>
    </location>
</feature>
<feature type="region of interest" description="Disordered" evidence="1">
    <location>
        <begin position="276"/>
        <end position="295"/>
    </location>
</feature>
<organism evidence="2 3">
    <name type="scientific">Truncatella angustata</name>
    <dbReference type="NCBI Taxonomy" id="152316"/>
    <lineage>
        <taxon>Eukaryota</taxon>
        <taxon>Fungi</taxon>
        <taxon>Dikarya</taxon>
        <taxon>Ascomycota</taxon>
        <taxon>Pezizomycotina</taxon>
        <taxon>Sordariomycetes</taxon>
        <taxon>Xylariomycetidae</taxon>
        <taxon>Amphisphaeriales</taxon>
        <taxon>Sporocadaceae</taxon>
        <taxon>Truncatella</taxon>
    </lineage>
</organism>
<protein>
    <submittedName>
        <fullName evidence="2">Uncharacterized protein</fullName>
    </submittedName>
</protein>
<gene>
    <name evidence="2" type="ORF">BKA67DRAFT_342598</name>
</gene>
<keyword evidence="3" id="KW-1185">Reference proteome</keyword>
<feature type="region of interest" description="Disordered" evidence="1">
    <location>
        <begin position="122"/>
        <end position="163"/>
    </location>
</feature>
<accession>A0A9P8UGZ8</accession>
<comment type="caution">
    <text evidence="2">The sequence shown here is derived from an EMBL/GenBank/DDBJ whole genome shotgun (WGS) entry which is preliminary data.</text>
</comment>
<evidence type="ECO:0000256" key="1">
    <source>
        <dbReference type="SAM" id="MobiDB-lite"/>
    </source>
</evidence>
<feature type="compositionally biased region" description="Polar residues" evidence="1">
    <location>
        <begin position="281"/>
        <end position="290"/>
    </location>
</feature>
<reference evidence="2" key="1">
    <citation type="journal article" date="2021" name="Nat. Commun.">
        <title>Genetic determinants of endophytism in the Arabidopsis root mycobiome.</title>
        <authorList>
            <person name="Mesny F."/>
            <person name="Miyauchi S."/>
            <person name="Thiergart T."/>
            <person name="Pickel B."/>
            <person name="Atanasova L."/>
            <person name="Karlsson M."/>
            <person name="Huettel B."/>
            <person name="Barry K.W."/>
            <person name="Haridas S."/>
            <person name="Chen C."/>
            <person name="Bauer D."/>
            <person name="Andreopoulos W."/>
            <person name="Pangilinan J."/>
            <person name="LaButti K."/>
            <person name="Riley R."/>
            <person name="Lipzen A."/>
            <person name="Clum A."/>
            <person name="Drula E."/>
            <person name="Henrissat B."/>
            <person name="Kohler A."/>
            <person name="Grigoriev I.V."/>
            <person name="Martin F.M."/>
            <person name="Hacquard S."/>
        </authorList>
    </citation>
    <scope>NUCLEOTIDE SEQUENCE</scope>
    <source>
        <strain evidence="2">MPI-SDFR-AT-0073</strain>
    </source>
</reference>
<name>A0A9P8UGZ8_9PEZI</name>
<dbReference type="EMBL" id="JAGPXC010000006">
    <property type="protein sequence ID" value="KAH6651950.1"/>
    <property type="molecule type" value="Genomic_DNA"/>
</dbReference>
<dbReference type="Proteomes" id="UP000758603">
    <property type="component" value="Unassembled WGS sequence"/>
</dbReference>
<proteinExistence type="predicted"/>